<proteinExistence type="predicted"/>
<evidence type="ECO:0000313" key="9">
    <source>
        <dbReference type="Proteomes" id="UP000827870"/>
    </source>
</evidence>
<name>A0AAE6NYE3_9CAUD</name>
<evidence type="ECO:0000259" key="7">
    <source>
        <dbReference type="Pfam" id="PF12708"/>
    </source>
</evidence>
<sequence>MIQKLGAAFVKYKALYDAAILRLLPEKLSEQISVTDFGAKGDGVTDDTPAFRAAIKAAYRAGGMGAGVYVPPKDTPYIVTDLIITSAIRLYSDGKYGATLKTHNGSTLIPRAAFTVIEGLNFVGGGKDSNNTMAIRIEGPLITVRDNSFAFYDACVFCEKGKSSAELTIQNNRFAASNYAVFSGGGQINSHFFNNTYSDCYTAIHASEDVSAGVSSVTEGLMFTNELVYSCGNSAKNRKAIEIIGTRWTWFNSCMSDLAGGQALYLEDAKDVKIDFGYYSSNHSGSEACIEVVGACDNLRINGTCISDSRYFGLYVTKRGANAPKNMRLTNVTFQFNDIDSAQQGDLLIDSVEGITATDCDFLGTRTNNVMLISNMGNSSLHLRGCSHVVGVTLTTPQCKLTSVDSPTHPDLQEGVAIIPDGLTFVDVGLRTKALAAATIVAIASIDGTAAEPVSTKINPEGTLRISRVGTSGNRAVAYRVKLVY</sequence>
<dbReference type="GO" id="GO:0098996">
    <property type="term" value="P:symbiont entry into host cell via disruption of host cell glycocalyx"/>
    <property type="evidence" value="ECO:0007669"/>
    <property type="project" value="UniProtKB-KW"/>
</dbReference>
<evidence type="ECO:0000256" key="3">
    <source>
        <dbReference type="ARBA" id="ARBA00022732"/>
    </source>
</evidence>
<reference evidence="8" key="1">
    <citation type="submission" date="2019-08" db="EMBL/GenBank/DDBJ databases">
        <title>Sus scorfa domesticus a preclinical model for human phage therapy.</title>
        <authorList>
            <person name="Colom J."/>
            <person name="Baig A."/>
            <person name="Barrow P."/>
            <person name="Atterbury R."/>
        </authorList>
    </citation>
    <scope>NUCLEOTIDE SEQUENCE</scope>
</reference>
<evidence type="ECO:0000256" key="6">
    <source>
        <dbReference type="ARBA" id="ARBA00035731"/>
    </source>
</evidence>
<dbReference type="Proteomes" id="UP000827870">
    <property type="component" value="Segment"/>
</dbReference>
<keyword evidence="9" id="KW-1185">Reference proteome</keyword>
<keyword evidence="2" id="KW-1235">Degradation of host cell envelope components during virus entry</keyword>
<feature type="domain" description="Rhamnogalacturonase A/B/Epimerase-like pectate lyase" evidence="7">
    <location>
        <begin position="32"/>
        <end position="251"/>
    </location>
</feature>
<keyword evidence="5" id="KW-1160">Virus entry into host cell</keyword>
<gene>
    <name evidence="8" type="ORF">P4331_8</name>
</gene>
<dbReference type="EMBL" id="MN384978">
    <property type="protein sequence ID" value="QFR58603.1"/>
    <property type="molecule type" value="Genomic_DNA"/>
</dbReference>
<comment type="subcellular location">
    <subcellularLocation>
        <location evidence="1">Virion</location>
    </subcellularLocation>
</comment>
<protein>
    <recommendedName>
        <fullName evidence="7">Rhamnogalacturonase A/B/Epimerase-like pectate lyase domain-containing protein</fullName>
    </recommendedName>
</protein>
<accession>A0AAE6NYE3</accession>
<evidence type="ECO:0000256" key="4">
    <source>
        <dbReference type="ARBA" id="ARBA00022844"/>
    </source>
</evidence>
<evidence type="ECO:0000313" key="8">
    <source>
        <dbReference type="EMBL" id="QFR58603.1"/>
    </source>
</evidence>
<dbReference type="GO" id="GO:0098994">
    <property type="term" value="P:symbiont entry into host cell via disruption of host cell envelope"/>
    <property type="evidence" value="ECO:0007669"/>
    <property type="project" value="UniProtKB-KW"/>
</dbReference>
<keyword evidence="4" id="KW-0946">Virion</keyword>
<dbReference type="Gene3D" id="2.160.20.10">
    <property type="entry name" value="Single-stranded right-handed beta-helix, Pectin lyase-like"/>
    <property type="match status" value="1"/>
</dbReference>
<evidence type="ECO:0000256" key="2">
    <source>
        <dbReference type="ARBA" id="ARBA00022717"/>
    </source>
</evidence>
<evidence type="ECO:0000256" key="1">
    <source>
        <dbReference type="ARBA" id="ARBA00004328"/>
    </source>
</evidence>
<dbReference type="GO" id="GO:0098015">
    <property type="term" value="C:virus tail"/>
    <property type="evidence" value="ECO:0007669"/>
    <property type="project" value="UniProtKB-KW"/>
</dbReference>
<dbReference type="SUPFAM" id="SSF51126">
    <property type="entry name" value="Pectin lyase-like"/>
    <property type="match status" value="1"/>
</dbReference>
<dbReference type="Pfam" id="PF12708">
    <property type="entry name" value="Pect-lyase_RHGA_epim"/>
    <property type="match status" value="1"/>
</dbReference>
<dbReference type="InterPro" id="IPR012334">
    <property type="entry name" value="Pectin_lyas_fold"/>
</dbReference>
<dbReference type="InterPro" id="IPR024535">
    <property type="entry name" value="RHGA/B-epi-like_pectate_lyase"/>
</dbReference>
<keyword evidence="3" id="KW-1227">Viral tail protein</keyword>
<evidence type="ECO:0000256" key="5">
    <source>
        <dbReference type="ARBA" id="ARBA00023296"/>
    </source>
</evidence>
<dbReference type="InterPro" id="IPR011050">
    <property type="entry name" value="Pectin_lyase_fold/virulence"/>
</dbReference>
<organism evidence="8 9">
    <name type="scientific">Escherichia phage vB_EcolP_P433.1</name>
    <dbReference type="NCBI Taxonomy" id="2653657"/>
    <lineage>
        <taxon>Viruses</taxon>
        <taxon>Duplodnaviria</taxon>
        <taxon>Heunggongvirae</taxon>
        <taxon>Uroviricota</taxon>
        <taxon>Caudoviricetes</taxon>
        <taxon>Autographivirales</taxon>
        <taxon>Autosignataviridae</taxon>
        <taxon>Molineuxvirinae</taxon>
        <taxon>Rodentiumvirus</taxon>
        <taxon>Rodentiumvirus PP433</taxon>
    </lineage>
</organism>
<keyword evidence="6" id="KW-1238">Degradation of host capsule during virus entry</keyword>